<name>A0ABV0ZKF4_9TELE</name>
<sequence length="111" mass="12280">MGKTGVHGIQVWHCVVDIHKSGNNYKKKLLINIFILNCGKQGLTNSHVYLTTRWGQEDGKGGEKTSGSNWSKSGILGSPSLHDNLWTPSTSQLGGWKSCQENSIFERVHQT</sequence>
<keyword evidence="2" id="KW-1185">Reference proteome</keyword>
<dbReference type="EMBL" id="JAHRIP010066164">
    <property type="protein sequence ID" value="MEQ2306307.1"/>
    <property type="molecule type" value="Genomic_DNA"/>
</dbReference>
<gene>
    <name evidence="1" type="ORF">AMECASPLE_006772</name>
</gene>
<evidence type="ECO:0000313" key="1">
    <source>
        <dbReference type="EMBL" id="MEQ2306307.1"/>
    </source>
</evidence>
<dbReference type="Proteomes" id="UP001469553">
    <property type="component" value="Unassembled WGS sequence"/>
</dbReference>
<protein>
    <submittedName>
        <fullName evidence="1">Uncharacterized protein</fullName>
    </submittedName>
</protein>
<comment type="caution">
    <text evidence="1">The sequence shown here is derived from an EMBL/GenBank/DDBJ whole genome shotgun (WGS) entry which is preliminary data.</text>
</comment>
<proteinExistence type="predicted"/>
<evidence type="ECO:0000313" key="2">
    <source>
        <dbReference type="Proteomes" id="UP001469553"/>
    </source>
</evidence>
<reference evidence="1 2" key="1">
    <citation type="submission" date="2021-06" db="EMBL/GenBank/DDBJ databases">
        <authorList>
            <person name="Palmer J.M."/>
        </authorList>
    </citation>
    <scope>NUCLEOTIDE SEQUENCE [LARGE SCALE GENOMIC DNA]</scope>
    <source>
        <strain evidence="1 2">AS_MEX2019</strain>
        <tissue evidence="1">Muscle</tissue>
    </source>
</reference>
<organism evidence="1 2">
    <name type="scientific">Ameca splendens</name>
    <dbReference type="NCBI Taxonomy" id="208324"/>
    <lineage>
        <taxon>Eukaryota</taxon>
        <taxon>Metazoa</taxon>
        <taxon>Chordata</taxon>
        <taxon>Craniata</taxon>
        <taxon>Vertebrata</taxon>
        <taxon>Euteleostomi</taxon>
        <taxon>Actinopterygii</taxon>
        <taxon>Neopterygii</taxon>
        <taxon>Teleostei</taxon>
        <taxon>Neoteleostei</taxon>
        <taxon>Acanthomorphata</taxon>
        <taxon>Ovalentaria</taxon>
        <taxon>Atherinomorphae</taxon>
        <taxon>Cyprinodontiformes</taxon>
        <taxon>Goodeidae</taxon>
        <taxon>Ameca</taxon>
    </lineage>
</organism>
<accession>A0ABV0ZKF4</accession>